<dbReference type="PANTHER" id="PTHR30506">
    <property type="entry name" value="INNER MEMBRANE PROTEIN"/>
    <property type="match status" value="1"/>
</dbReference>
<dbReference type="InterPro" id="IPR005115">
    <property type="entry name" value="Gly_transporter"/>
</dbReference>
<comment type="caution">
    <text evidence="9">The sequence shown here is derived from an EMBL/GenBank/DDBJ whole genome shotgun (WGS) entry which is preliminary data.</text>
</comment>
<gene>
    <name evidence="9" type="ORF">EGY25_04790</name>
</gene>
<feature type="transmembrane region" description="Helical" evidence="7">
    <location>
        <begin position="183"/>
        <end position="202"/>
    </location>
</feature>
<feature type="domain" description="Glycine transporter" evidence="8">
    <location>
        <begin position="104"/>
        <end position="178"/>
    </location>
</feature>
<organism evidence="9 10">
    <name type="scientific">Brevundimonas intermedia</name>
    <dbReference type="NCBI Taxonomy" id="74315"/>
    <lineage>
        <taxon>Bacteria</taxon>
        <taxon>Pseudomonadati</taxon>
        <taxon>Pseudomonadota</taxon>
        <taxon>Alphaproteobacteria</taxon>
        <taxon>Caulobacterales</taxon>
        <taxon>Caulobacteraceae</taxon>
        <taxon>Brevundimonas</taxon>
    </lineage>
</organism>
<dbReference type="OrthoDB" id="9791874at2"/>
<reference evidence="9 10" key="1">
    <citation type="submission" date="2019-03" db="EMBL/GenBank/DDBJ databases">
        <title>Draft genome of Brevundimonas sp. a heavy metal resistant soil bacteria.</title>
        <authorList>
            <person name="Soto J."/>
        </authorList>
    </citation>
    <scope>NUCLEOTIDE SEQUENCE [LARGE SCALE GENOMIC DNA]</scope>
    <source>
        <strain evidence="9 10">B-10</strain>
    </source>
</reference>
<feature type="transmembrane region" description="Helical" evidence="7">
    <location>
        <begin position="45"/>
        <end position="62"/>
    </location>
</feature>
<evidence type="ECO:0000256" key="1">
    <source>
        <dbReference type="ARBA" id="ARBA00004651"/>
    </source>
</evidence>
<keyword evidence="3" id="KW-1003">Cell membrane</keyword>
<feature type="domain" description="Glycine transporter" evidence="8">
    <location>
        <begin position="21"/>
        <end position="93"/>
    </location>
</feature>
<evidence type="ECO:0000256" key="4">
    <source>
        <dbReference type="ARBA" id="ARBA00022692"/>
    </source>
</evidence>
<comment type="subcellular location">
    <subcellularLocation>
        <location evidence="1">Cell membrane</location>
        <topology evidence="1">Multi-pass membrane protein</topology>
    </subcellularLocation>
</comment>
<evidence type="ECO:0000256" key="5">
    <source>
        <dbReference type="ARBA" id="ARBA00022989"/>
    </source>
</evidence>
<feature type="transmembrane region" description="Helical" evidence="7">
    <location>
        <begin position="126"/>
        <end position="146"/>
    </location>
</feature>
<evidence type="ECO:0000313" key="10">
    <source>
        <dbReference type="Proteomes" id="UP000298216"/>
    </source>
</evidence>
<dbReference type="Pfam" id="PF03458">
    <property type="entry name" value="Gly_transporter"/>
    <property type="match status" value="2"/>
</dbReference>
<keyword evidence="10" id="KW-1185">Reference proteome</keyword>
<accession>A0A4Y9S025</accession>
<evidence type="ECO:0000313" key="9">
    <source>
        <dbReference type="EMBL" id="TFW14513.1"/>
    </source>
</evidence>
<evidence type="ECO:0000259" key="8">
    <source>
        <dbReference type="Pfam" id="PF03458"/>
    </source>
</evidence>
<evidence type="ECO:0000256" key="3">
    <source>
        <dbReference type="ARBA" id="ARBA00022475"/>
    </source>
</evidence>
<dbReference type="EMBL" id="SPVH01000002">
    <property type="protein sequence ID" value="TFW14513.1"/>
    <property type="molecule type" value="Genomic_DNA"/>
</dbReference>
<proteinExistence type="inferred from homology"/>
<sequence>MTPLDPVLTEPLRNPQTVLSALDFAGVAVFAATGALAAAREKHDVVTFAFFGAITGVGGGTLRDLLLGLPVFWVQDWRYLAVCLFASTALWLVGQRDWRFRALLWLDAVGLAAYGVMGAAKAEAAGAPALICIVMGTLTACFGGVVRDTLAGQPSILLRREINVTAAILAATVYIALRAPGMPIWPAAIVAALCGFLLRAAALRWGWTLPGFPTHASRA</sequence>
<dbReference type="AlphaFoldDB" id="A0A4Y9S025"/>
<keyword evidence="5 7" id="KW-1133">Transmembrane helix</keyword>
<comment type="similarity">
    <text evidence="2">Belongs to the UPF0126 family.</text>
</comment>
<feature type="transmembrane region" description="Helical" evidence="7">
    <location>
        <begin position="102"/>
        <end position="120"/>
    </location>
</feature>
<dbReference type="PANTHER" id="PTHR30506:SF3">
    <property type="entry name" value="UPF0126 INNER MEMBRANE PROTEIN YADS-RELATED"/>
    <property type="match status" value="1"/>
</dbReference>
<keyword evidence="4 7" id="KW-0812">Transmembrane</keyword>
<keyword evidence="6 7" id="KW-0472">Membrane</keyword>
<dbReference type="Proteomes" id="UP000298216">
    <property type="component" value="Unassembled WGS sequence"/>
</dbReference>
<feature type="transmembrane region" description="Helical" evidence="7">
    <location>
        <begin position="77"/>
        <end position="93"/>
    </location>
</feature>
<evidence type="ECO:0000256" key="6">
    <source>
        <dbReference type="ARBA" id="ARBA00023136"/>
    </source>
</evidence>
<feature type="transmembrane region" description="Helical" evidence="7">
    <location>
        <begin position="20"/>
        <end position="38"/>
    </location>
</feature>
<dbReference type="RefSeq" id="WP_135193898.1">
    <property type="nucleotide sequence ID" value="NZ_SPVH01000002.1"/>
</dbReference>
<evidence type="ECO:0000256" key="2">
    <source>
        <dbReference type="ARBA" id="ARBA00008193"/>
    </source>
</evidence>
<name>A0A4Y9S025_9CAUL</name>
<protein>
    <submittedName>
        <fullName evidence="9">Trimeric intracellular cation channel family protein</fullName>
    </submittedName>
</protein>
<dbReference type="GO" id="GO:0005886">
    <property type="term" value="C:plasma membrane"/>
    <property type="evidence" value="ECO:0007669"/>
    <property type="project" value="UniProtKB-SubCell"/>
</dbReference>
<evidence type="ECO:0000256" key="7">
    <source>
        <dbReference type="SAM" id="Phobius"/>
    </source>
</evidence>